<evidence type="ECO:0000313" key="5">
    <source>
        <dbReference type="EMBL" id="THF97328.1"/>
    </source>
</evidence>
<organism evidence="5 6">
    <name type="scientific">Camellia sinensis var. sinensis</name>
    <name type="common">China tea</name>
    <dbReference type="NCBI Taxonomy" id="542762"/>
    <lineage>
        <taxon>Eukaryota</taxon>
        <taxon>Viridiplantae</taxon>
        <taxon>Streptophyta</taxon>
        <taxon>Embryophyta</taxon>
        <taxon>Tracheophyta</taxon>
        <taxon>Spermatophyta</taxon>
        <taxon>Magnoliopsida</taxon>
        <taxon>eudicotyledons</taxon>
        <taxon>Gunneridae</taxon>
        <taxon>Pentapetalae</taxon>
        <taxon>asterids</taxon>
        <taxon>Ericales</taxon>
        <taxon>Theaceae</taxon>
        <taxon>Camellia</taxon>
    </lineage>
</organism>
<dbReference type="PROSITE" id="PS50137">
    <property type="entry name" value="DS_RBD"/>
    <property type="match status" value="2"/>
</dbReference>
<dbReference type="CDD" id="cd19907">
    <property type="entry name" value="DSRM_AtDRB-like_rpt1"/>
    <property type="match status" value="1"/>
</dbReference>
<feature type="domain" description="DRBM" evidence="4">
    <location>
        <begin position="39"/>
        <end position="108"/>
    </location>
</feature>
<name>A0A4S4D4Y5_CAMSN</name>
<evidence type="ECO:0000259" key="4">
    <source>
        <dbReference type="PROSITE" id="PS50137"/>
    </source>
</evidence>
<dbReference type="PANTHER" id="PTHR46031:SF29">
    <property type="entry name" value="DRBM DOMAIN-CONTAINING PROTEIN"/>
    <property type="match status" value="1"/>
</dbReference>
<keyword evidence="6" id="KW-1185">Reference proteome</keyword>
<keyword evidence="1" id="KW-0677">Repeat</keyword>
<gene>
    <name evidence="5" type="ORF">TEA_013083</name>
</gene>
<dbReference type="STRING" id="542762.A0A4S4D4Y5"/>
<sequence>MVEEEEEWLDVVPEVVVKSRGKVLGLGLGLGLDLGLGRMYKNQLQELAQRSCFNLPSYACVREGLDHAPRFKASVNFNGEIFQCPTYYTTLRQAEHAAAEVALSVLSTRGPSRSLTTRVLDETGVYKNLLQETAHRGGLKLPVYTTVRSGPGHAPAFTSTVEIAGLNYTGDSAKTKKQAEKNAAIVAWAALKKLPNFGSLSNCQDGSKQVRWDQNQTRRRMVRGQSHRDNGSNYSLQYQQWRSLDLLLDSASEILTQKQSILASLLSPPLPKTTSKLLPSASSGDVPLLSSTTRPNPIQVQIQEVSPQFEENKRDEKEWISRKLDVIESSLADSSYSPIPLKFSSPVSSMFDHNTPNDQTHIRNRLFGSATPSPRAFSPIKTSSSMCSHMRRTIYNGGCNPQKIAPAVQIRSVIPVCAAPPLPVRPTPPNPPSVKQVASSSATSMSKNVGAVVSSANPMFNNNPESYSTQFSSMFNKKLRL</sequence>
<dbReference type="EMBL" id="SDRB02012578">
    <property type="protein sequence ID" value="THF97328.1"/>
    <property type="molecule type" value="Genomic_DNA"/>
</dbReference>
<dbReference type="InterPro" id="IPR044450">
    <property type="entry name" value="AtDRB-like_DSRM_1"/>
</dbReference>
<dbReference type="InterPro" id="IPR014720">
    <property type="entry name" value="dsRBD_dom"/>
</dbReference>
<dbReference type="PANTHER" id="PTHR46031">
    <property type="match status" value="1"/>
</dbReference>
<dbReference type="SMART" id="SM00358">
    <property type="entry name" value="DSRM"/>
    <property type="match status" value="2"/>
</dbReference>
<dbReference type="GO" id="GO:0003725">
    <property type="term" value="F:double-stranded RNA binding"/>
    <property type="evidence" value="ECO:0007669"/>
    <property type="project" value="InterPro"/>
</dbReference>
<dbReference type="AlphaFoldDB" id="A0A4S4D4Y5"/>
<proteinExistence type="predicted"/>
<feature type="domain" description="DRBM" evidence="4">
    <location>
        <begin position="125"/>
        <end position="193"/>
    </location>
</feature>
<keyword evidence="2 3" id="KW-0694">RNA-binding</keyword>
<evidence type="ECO:0000313" key="6">
    <source>
        <dbReference type="Proteomes" id="UP000306102"/>
    </source>
</evidence>
<dbReference type="InterPro" id="IPR044451">
    <property type="entry name" value="AtDRB-like_DSRM_2"/>
</dbReference>
<evidence type="ECO:0000256" key="2">
    <source>
        <dbReference type="ARBA" id="ARBA00022884"/>
    </source>
</evidence>
<accession>A0A4S4D4Y5</accession>
<dbReference type="CDD" id="cd19908">
    <property type="entry name" value="DSRM_AtDRB-like_rpt2"/>
    <property type="match status" value="1"/>
</dbReference>
<evidence type="ECO:0000256" key="1">
    <source>
        <dbReference type="ARBA" id="ARBA00022737"/>
    </source>
</evidence>
<reference evidence="5 6" key="1">
    <citation type="journal article" date="2018" name="Proc. Natl. Acad. Sci. U.S.A.">
        <title>Draft genome sequence of Camellia sinensis var. sinensis provides insights into the evolution of the tea genome and tea quality.</title>
        <authorList>
            <person name="Wei C."/>
            <person name="Yang H."/>
            <person name="Wang S."/>
            <person name="Zhao J."/>
            <person name="Liu C."/>
            <person name="Gao L."/>
            <person name="Xia E."/>
            <person name="Lu Y."/>
            <person name="Tai Y."/>
            <person name="She G."/>
            <person name="Sun J."/>
            <person name="Cao H."/>
            <person name="Tong W."/>
            <person name="Gao Q."/>
            <person name="Li Y."/>
            <person name="Deng W."/>
            <person name="Jiang X."/>
            <person name="Wang W."/>
            <person name="Chen Q."/>
            <person name="Zhang S."/>
            <person name="Li H."/>
            <person name="Wu J."/>
            <person name="Wang P."/>
            <person name="Li P."/>
            <person name="Shi C."/>
            <person name="Zheng F."/>
            <person name="Jian J."/>
            <person name="Huang B."/>
            <person name="Shan D."/>
            <person name="Shi M."/>
            <person name="Fang C."/>
            <person name="Yue Y."/>
            <person name="Li F."/>
            <person name="Li D."/>
            <person name="Wei S."/>
            <person name="Han B."/>
            <person name="Jiang C."/>
            <person name="Yin Y."/>
            <person name="Xia T."/>
            <person name="Zhang Z."/>
            <person name="Bennetzen J.L."/>
            <person name="Zhao S."/>
            <person name="Wan X."/>
        </authorList>
    </citation>
    <scope>NUCLEOTIDE SEQUENCE [LARGE SCALE GENOMIC DNA]</scope>
    <source>
        <strain evidence="6">cv. Shuchazao</strain>
        <tissue evidence="5">Leaf</tissue>
    </source>
</reference>
<evidence type="ECO:0000256" key="3">
    <source>
        <dbReference type="PROSITE-ProRule" id="PRU00266"/>
    </source>
</evidence>
<protein>
    <recommendedName>
        <fullName evidence="4">DRBM domain-containing protein</fullName>
    </recommendedName>
</protein>
<dbReference type="FunFam" id="3.30.160.20:FF:000036">
    <property type="entry name" value="Double-stranded RNA-binding protein 2"/>
    <property type="match status" value="2"/>
</dbReference>
<dbReference type="Gene3D" id="3.30.160.20">
    <property type="match status" value="2"/>
</dbReference>
<dbReference type="Proteomes" id="UP000306102">
    <property type="component" value="Unassembled WGS sequence"/>
</dbReference>
<comment type="caution">
    <text evidence="5">The sequence shown here is derived from an EMBL/GenBank/DDBJ whole genome shotgun (WGS) entry which is preliminary data.</text>
</comment>
<dbReference type="SUPFAM" id="SSF54768">
    <property type="entry name" value="dsRNA-binding domain-like"/>
    <property type="match status" value="2"/>
</dbReference>
<dbReference type="Pfam" id="PF00035">
    <property type="entry name" value="dsrm"/>
    <property type="match status" value="2"/>
</dbReference>